<dbReference type="SMART" id="SM00148">
    <property type="entry name" value="PLCXc"/>
    <property type="match status" value="1"/>
</dbReference>
<dbReference type="InterPro" id="IPR002048">
    <property type="entry name" value="EF_hand_dom"/>
</dbReference>
<dbReference type="InterPro" id="IPR017946">
    <property type="entry name" value="PLC-like_Pdiesterase_TIM-brl"/>
</dbReference>
<dbReference type="InterPro" id="IPR001192">
    <property type="entry name" value="PI-PLC_fam"/>
</dbReference>
<dbReference type="AlphaFoldDB" id="A0A7S3V1M3"/>
<evidence type="ECO:0000256" key="5">
    <source>
        <dbReference type="ARBA" id="ARBA00023098"/>
    </source>
</evidence>
<accession>A0A7S3V1M3</accession>
<dbReference type="Gene3D" id="1.10.238.10">
    <property type="entry name" value="EF-hand"/>
    <property type="match status" value="2"/>
</dbReference>
<dbReference type="PROSITE" id="PS50007">
    <property type="entry name" value="PIPLC_X_DOMAIN"/>
    <property type="match status" value="1"/>
</dbReference>
<feature type="region of interest" description="Disordered" evidence="8">
    <location>
        <begin position="368"/>
        <end position="387"/>
    </location>
</feature>
<dbReference type="InterPro" id="IPR018247">
    <property type="entry name" value="EF_Hand_1_Ca_BS"/>
</dbReference>
<dbReference type="SUPFAM" id="SSF51695">
    <property type="entry name" value="PLC-like phosphodiesterases"/>
    <property type="match status" value="1"/>
</dbReference>
<evidence type="ECO:0000256" key="8">
    <source>
        <dbReference type="SAM" id="MobiDB-lite"/>
    </source>
</evidence>
<sequence>MGLCVSKSQHKGEEDVNPFMSENERIQKLWTEADKDGDNVLNFREIKQLLHKLNMGVPAKVLKKRFKKFDQDGNRRFDFNEFKKFYLSLSSLPDVKEIFKNATGGDTEIMSPDELRRFLTSNGHTGMSVRECAELIMEVEMGISDDFVPTMPEADEEYESVYLTRRGFAKILANVHMNSVLDPGKVNKVYQDMSRPLSHYFISASHNTYLSGNQISDRSSVKAITHALNCGVRVIELDAWDGKKGQPIVTHGHAMCTNITFAECIEAIRDNAFVKSQYPVIISIENHCSDEQQIEQARILKDTLGPLLFQWEGEKDDNENVDWSKTPKTWLSPEDLKGKVAIRSKPKPSDQPNVTEETAQDLLRKEAESLKAEDENNSDDETTESEVKEVEELQKLMYIKNMKQRPKIKDDGTGVEFAKQEGVSSSSFKETKMLELAKPGERARDLAAYARDHLVRIYPRGSRVTSTNYDPTPAWNAGCQVVALNYQTKTMPVWLNQGKFSENGYSGYVLKPDVMMAESNLWTADFNTLTPKKLNIKLMSGHYLPKPLGAGDRSEVIDPYVEIKLHSLTKEPQSYKTKVVDNNGFNPVWNETIMFDVYSNDLDLLSFVVKDKDTFNSDDFIAQNVIPISSMRTGYRVIPLRQANDTPIPHAFLFAKCSWAD</sequence>
<dbReference type="CDD" id="cd00275">
    <property type="entry name" value="C2_PLC_like"/>
    <property type="match status" value="1"/>
</dbReference>
<name>A0A7S3V1M3_9STRA</name>
<dbReference type="PANTHER" id="PTHR10336">
    <property type="entry name" value="PHOSPHOINOSITIDE-SPECIFIC PHOSPHOLIPASE C FAMILY PROTEIN"/>
    <property type="match status" value="1"/>
</dbReference>
<dbReference type="SUPFAM" id="SSF47473">
    <property type="entry name" value="EF-hand"/>
    <property type="match status" value="1"/>
</dbReference>
<keyword evidence="6" id="KW-0807">Transducer</keyword>
<evidence type="ECO:0000256" key="2">
    <source>
        <dbReference type="ARBA" id="ARBA00022801"/>
    </source>
</evidence>
<dbReference type="InterPro" id="IPR035892">
    <property type="entry name" value="C2_domain_sf"/>
</dbReference>
<feature type="domain" description="C2" evidence="9">
    <location>
        <begin position="510"/>
        <end position="642"/>
    </location>
</feature>
<keyword evidence="3" id="KW-0106">Calcium</keyword>
<dbReference type="CDD" id="cd15898">
    <property type="entry name" value="EFh_PI-PLC"/>
    <property type="match status" value="1"/>
</dbReference>
<dbReference type="PROSITE" id="PS50222">
    <property type="entry name" value="EF_HAND_2"/>
    <property type="match status" value="2"/>
</dbReference>
<dbReference type="PROSITE" id="PS00018">
    <property type="entry name" value="EF_HAND_1"/>
    <property type="match status" value="1"/>
</dbReference>
<dbReference type="InterPro" id="IPR011992">
    <property type="entry name" value="EF-hand-dom_pair"/>
</dbReference>
<feature type="region of interest" description="Disordered" evidence="8">
    <location>
        <begin position="334"/>
        <end position="359"/>
    </location>
</feature>
<dbReference type="GO" id="GO:0051209">
    <property type="term" value="P:release of sequestered calcium ion into cytosol"/>
    <property type="evidence" value="ECO:0007669"/>
    <property type="project" value="TreeGrafter"/>
</dbReference>
<evidence type="ECO:0000313" key="12">
    <source>
        <dbReference type="EMBL" id="CAE0446219.1"/>
    </source>
</evidence>
<dbReference type="CDD" id="cd08558">
    <property type="entry name" value="PI-PLCc_eukaryota"/>
    <property type="match status" value="1"/>
</dbReference>
<dbReference type="GO" id="GO:0048015">
    <property type="term" value="P:phosphatidylinositol-mediated signaling"/>
    <property type="evidence" value="ECO:0007669"/>
    <property type="project" value="TreeGrafter"/>
</dbReference>
<comment type="catalytic activity">
    <reaction evidence="7">
        <text>a 1,2-diacyl-sn-glycero-3-phospho-(1D-myo-inositol-4,5-bisphosphate) + H2O = 1D-myo-inositol 1,4,5-trisphosphate + a 1,2-diacyl-sn-glycerol + H(+)</text>
        <dbReference type="Rhea" id="RHEA:33179"/>
        <dbReference type="ChEBI" id="CHEBI:15377"/>
        <dbReference type="ChEBI" id="CHEBI:15378"/>
        <dbReference type="ChEBI" id="CHEBI:17815"/>
        <dbReference type="ChEBI" id="CHEBI:58456"/>
        <dbReference type="ChEBI" id="CHEBI:203600"/>
        <dbReference type="EC" id="3.1.4.11"/>
    </reaction>
</comment>
<evidence type="ECO:0000256" key="7">
    <source>
        <dbReference type="RuleBase" id="RU361133"/>
    </source>
</evidence>
<dbReference type="InterPro" id="IPR000909">
    <property type="entry name" value="PLipase_C_PInositol-sp_X_dom"/>
</dbReference>
<dbReference type="Gene3D" id="3.20.20.190">
    <property type="entry name" value="Phosphatidylinositol (PI) phosphodiesterase"/>
    <property type="match status" value="1"/>
</dbReference>
<dbReference type="Gene3D" id="2.60.40.150">
    <property type="entry name" value="C2 domain"/>
    <property type="match status" value="1"/>
</dbReference>
<dbReference type="InterPro" id="IPR000008">
    <property type="entry name" value="C2_dom"/>
</dbReference>
<dbReference type="PRINTS" id="PR00390">
    <property type="entry name" value="PHPHLIPASEC"/>
</dbReference>
<dbReference type="SMART" id="SM00149">
    <property type="entry name" value="PLCYc"/>
    <property type="match status" value="1"/>
</dbReference>
<proteinExistence type="predicted"/>
<dbReference type="Pfam" id="PF00387">
    <property type="entry name" value="PI-PLC-Y"/>
    <property type="match status" value="1"/>
</dbReference>
<dbReference type="EC" id="3.1.4.11" evidence="1 7"/>
<feature type="domain" description="EF-hand" evidence="11">
    <location>
        <begin position="57"/>
        <end position="92"/>
    </location>
</feature>
<dbReference type="SUPFAM" id="SSF49562">
    <property type="entry name" value="C2 domain (Calcium/lipid-binding domain, CaLB)"/>
    <property type="match status" value="1"/>
</dbReference>
<dbReference type="GO" id="GO:0004435">
    <property type="term" value="F:phosphatidylinositol-4,5-bisphosphate phospholipase C activity"/>
    <property type="evidence" value="ECO:0007669"/>
    <property type="project" value="UniProtKB-EC"/>
</dbReference>
<reference evidence="12" key="1">
    <citation type="submission" date="2021-01" db="EMBL/GenBank/DDBJ databases">
        <authorList>
            <person name="Corre E."/>
            <person name="Pelletier E."/>
            <person name="Niang G."/>
            <person name="Scheremetjew M."/>
            <person name="Finn R."/>
            <person name="Kale V."/>
            <person name="Holt S."/>
            <person name="Cochrane G."/>
            <person name="Meng A."/>
            <person name="Brown T."/>
            <person name="Cohen L."/>
        </authorList>
    </citation>
    <scope>NUCLEOTIDE SEQUENCE</scope>
    <source>
        <strain evidence="12">GSBS06</strain>
    </source>
</reference>
<dbReference type="InterPro" id="IPR001711">
    <property type="entry name" value="PLipase_C_Pinositol-sp_Y"/>
</dbReference>
<dbReference type="Pfam" id="PF13499">
    <property type="entry name" value="EF-hand_7"/>
    <property type="match status" value="1"/>
</dbReference>
<dbReference type="Pfam" id="PF00168">
    <property type="entry name" value="C2"/>
    <property type="match status" value="1"/>
</dbReference>
<protein>
    <recommendedName>
        <fullName evidence="1 7">Phosphoinositide phospholipase C</fullName>
        <ecNumber evidence="1 7">3.1.4.11</ecNumber>
    </recommendedName>
</protein>
<evidence type="ECO:0000259" key="10">
    <source>
        <dbReference type="PROSITE" id="PS50008"/>
    </source>
</evidence>
<dbReference type="Pfam" id="PF00388">
    <property type="entry name" value="PI-PLC-X"/>
    <property type="match status" value="1"/>
</dbReference>
<dbReference type="GO" id="GO:0005509">
    <property type="term" value="F:calcium ion binding"/>
    <property type="evidence" value="ECO:0007669"/>
    <property type="project" value="InterPro"/>
</dbReference>
<evidence type="ECO:0000256" key="4">
    <source>
        <dbReference type="ARBA" id="ARBA00022963"/>
    </source>
</evidence>
<keyword evidence="2 7" id="KW-0378">Hydrolase</keyword>
<dbReference type="PROSITE" id="PS50008">
    <property type="entry name" value="PIPLC_Y_DOMAIN"/>
    <property type="match status" value="1"/>
</dbReference>
<dbReference type="SMART" id="SM00054">
    <property type="entry name" value="EFh"/>
    <property type="match status" value="2"/>
</dbReference>
<evidence type="ECO:0000256" key="1">
    <source>
        <dbReference type="ARBA" id="ARBA00012368"/>
    </source>
</evidence>
<evidence type="ECO:0000256" key="3">
    <source>
        <dbReference type="ARBA" id="ARBA00022837"/>
    </source>
</evidence>
<organism evidence="12">
    <name type="scientific">Aplanochytrium stocchinoi</name>
    <dbReference type="NCBI Taxonomy" id="215587"/>
    <lineage>
        <taxon>Eukaryota</taxon>
        <taxon>Sar</taxon>
        <taxon>Stramenopiles</taxon>
        <taxon>Bigyra</taxon>
        <taxon>Labyrinthulomycetes</taxon>
        <taxon>Thraustochytrida</taxon>
        <taxon>Thraustochytriidae</taxon>
        <taxon>Aplanochytrium</taxon>
    </lineage>
</organism>
<feature type="domain" description="PI-PLC Y-box" evidence="10">
    <location>
        <begin position="426"/>
        <end position="515"/>
    </location>
</feature>
<feature type="compositionally biased region" description="Acidic residues" evidence="8">
    <location>
        <begin position="375"/>
        <end position="384"/>
    </location>
</feature>
<gene>
    <name evidence="12" type="ORF">ASTO00021_LOCUS16226</name>
</gene>
<dbReference type="EMBL" id="HBIN01021197">
    <property type="protein sequence ID" value="CAE0446219.1"/>
    <property type="molecule type" value="Transcribed_RNA"/>
</dbReference>
<dbReference type="GO" id="GO:0016042">
    <property type="term" value="P:lipid catabolic process"/>
    <property type="evidence" value="ECO:0007669"/>
    <property type="project" value="UniProtKB-KW"/>
</dbReference>
<dbReference type="SMART" id="SM00239">
    <property type="entry name" value="C2"/>
    <property type="match status" value="1"/>
</dbReference>
<evidence type="ECO:0000259" key="11">
    <source>
        <dbReference type="PROSITE" id="PS50222"/>
    </source>
</evidence>
<keyword evidence="4 7" id="KW-0442">Lipid degradation</keyword>
<keyword evidence="5 7" id="KW-0443">Lipid metabolism</keyword>
<dbReference type="PROSITE" id="PS50004">
    <property type="entry name" value="C2"/>
    <property type="match status" value="1"/>
</dbReference>
<feature type="domain" description="EF-hand" evidence="11">
    <location>
        <begin position="21"/>
        <end position="56"/>
    </location>
</feature>
<evidence type="ECO:0000256" key="6">
    <source>
        <dbReference type="ARBA" id="ARBA00023224"/>
    </source>
</evidence>
<dbReference type="PANTHER" id="PTHR10336:SF36">
    <property type="entry name" value="1-PHOSPHATIDYLINOSITOL 4,5-BISPHOSPHATE PHOSPHODIESTERASE BETA-4"/>
    <property type="match status" value="1"/>
</dbReference>
<evidence type="ECO:0000259" key="9">
    <source>
        <dbReference type="PROSITE" id="PS50004"/>
    </source>
</evidence>